<dbReference type="OrthoDB" id="6475849at2759"/>
<dbReference type="GO" id="GO:0005886">
    <property type="term" value="C:plasma membrane"/>
    <property type="evidence" value="ECO:0007669"/>
    <property type="project" value="UniProtKB-SubCell"/>
</dbReference>
<evidence type="ECO:0000313" key="11">
    <source>
        <dbReference type="EMBL" id="KAF7990065.1"/>
    </source>
</evidence>
<evidence type="ECO:0000313" key="12">
    <source>
        <dbReference type="Proteomes" id="UP000639338"/>
    </source>
</evidence>
<dbReference type="Pfam" id="PF05649">
    <property type="entry name" value="Peptidase_M13_N"/>
    <property type="match status" value="2"/>
</dbReference>
<keyword evidence="5" id="KW-0479">Metal-binding</keyword>
<evidence type="ECO:0000256" key="4">
    <source>
        <dbReference type="ARBA" id="ARBA00022670"/>
    </source>
</evidence>
<dbReference type="PRINTS" id="PR00786">
    <property type="entry name" value="NEPRILYSIN"/>
</dbReference>
<keyword evidence="4" id="KW-0645">Protease</keyword>
<protein>
    <submittedName>
        <fullName evidence="11">Uncharacterized protein</fullName>
    </submittedName>
</protein>
<dbReference type="SUPFAM" id="SSF55486">
    <property type="entry name" value="Metalloproteases ('zincins'), catalytic domain"/>
    <property type="match status" value="2"/>
</dbReference>
<dbReference type="InterPro" id="IPR000718">
    <property type="entry name" value="Peptidase_M13"/>
</dbReference>
<keyword evidence="6" id="KW-0378">Hydrolase</keyword>
<comment type="cofactor">
    <cofactor evidence="1">
        <name>Zn(2+)</name>
        <dbReference type="ChEBI" id="CHEBI:29105"/>
    </cofactor>
</comment>
<evidence type="ECO:0000256" key="7">
    <source>
        <dbReference type="ARBA" id="ARBA00022833"/>
    </source>
</evidence>
<dbReference type="GO" id="GO:0046872">
    <property type="term" value="F:metal ion binding"/>
    <property type="evidence" value="ECO:0007669"/>
    <property type="project" value="UniProtKB-KW"/>
</dbReference>
<dbReference type="EMBL" id="JACMRX010000005">
    <property type="protein sequence ID" value="KAF7990065.1"/>
    <property type="molecule type" value="Genomic_DNA"/>
</dbReference>
<dbReference type="InterPro" id="IPR024079">
    <property type="entry name" value="MetalloPept_cat_dom_sf"/>
</dbReference>
<evidence type="ECO:0000256" key="5">
    <source>
        <dbReference type="ARBA" id="ARBA00022723"/>
    </source>
</evidence>
<feature type="domain" description="Peptidase M13 C-terminal" evidence="9">
    <location>
        <begin position="1139"/>
        <end position="1334"/>
    </location>
</feature>
<feature type="domain" description="Peptidase M13 N-terminal" evidence="10">
    <location>
        <begin position="700"/>
        <end position="1078"/>
    </location>
</feature>
<dbReference type="Gene3D" id="1.10.1380.10">
    <property type="entry name" value="Neutral endopeptidase , domain2"/>
    <property type="match status" value="2"/>
</dbReference>
<evidence type="ECO:0000256" key="8">
    <source>
        <dbReference type="ARBA" id="ARBA00023049"/>
    </source>
</evidence>
<dbReference type="InterPro" id="IPR042089">
    <property type="entry name" value="Peptidase_M13_dom_2"/>
</dbReference>
<feature type="domain" description="Peptidase M13 C-terminal" evidence="9">
    <location>
        <begin position="458"/>
        <end position="664"/>
    </location>
</feature>
<keyword evidence="7" id="KW-0862">Zinc</keyword>
<evidence type="ECO:0000259" key="10">
    <source>
        <dbReference type="Pfam" id="PF05649"/>
    </source>
</evidence>
<dbReference type="PROSITE" id="PS51885">
    <property type="entry name" value="NEPRILYSIN"/>
    <property type="match status" value="2"/>
</dbReference>
<evidence type="ECO:0000256" key="1">
    <source>
        <dbReference type="ARBA" id="ARBA00001947"/>
    </source>
</evidence>
<dbReference type="Gene3D" id="3.40.390.10">
    <property type="entry name" value="Collagenase (Catalytic Domain)"/>
    <property type="match status" value="2"/>
</dbReference>
<proteinExistence type="inferred from homology"/>
<evidence type="ECO:0000256" key="6">
    <source>
        <dbReference type="ARBA" id="ARBA00022801"/>
    </source>
</evidence>
<dbReference type="InterPro" id="IPR018497">
    <property type="entry name" value="Peptidase_M13_C"/>
</dbReference>
<dbReference type="InterPro" id="IPR008753">
    <property type="entry name" value="Peptidase_M13_N"/>
</dbReference>
<dbReference type="CDD" id="cd08662">
    <property type="entry name" value="M13"/>
    <property type="match status" value="2"/>
</dbReference>
<name>A0A835CRC7_APHGI</name>
<dbReference type="GO" id="GO:0016485">
    <property type="term" value="P:protein processing"/>
    <property type="evidence" value="ECO:0007669"/>
    <property type="project" value="TreeGrafter"/>
</dbReference>
<comment type="subcellular location">
    <subcellularLocation>
        <location evidence="2">Cell membrane</location>
        <topology evidence="2">Single-pass type II membrane protein</topology>
    </subcellularLocation>
</comment>
<dbReference type="Proteomes" id="UP000639338">
    <property type="component" value="Unassembled WGS sequence"/>
</dbReference>
<evidence type="ECO:0000259" key="9">
    <source>
        <dbReference type="Pfam" id="PF01431"/>
    </source>
</evidence>
<sequence>MLKTLEILDNMNPEIQPCDNFYNFACGNFIKKKSIPNDKTQIHSFAILRKEIKKQIQTAIEIPITPEEPKIFKIIKTFYKSCMNTSAIEKAGLEPIIKIMDSIGGWPVVATNNWNENKFSVLNASVQLFEFGIDLDSKNSTKKIIVLDQPTLGLPRKYLLQNFDDKIIKAYYDYMVDIAVLFGANLDTAKHDLMKVLILEKEIARISLPEEEKRNMTLKYNPMTIKNFTKLYPAIPLRHCLQIYFPGSVIIDDDEEVINVAAPKYFEELNNLIGNITRKTMSNYVNWIFVRSKVEYLNEKVRNRQLEFHKILSGVTEKESRTDECISIITHRFPLILSALYVQNYFTDEAKKNAVKIVADIREQFDKLIEKVDWMDDETKLNALEKSKLMASYVAYSDELRDNLKIGKFYENFELMDNNFLNNMFITASFHYKHSLETFKEPFIKNDWKNRVNPAIVNAFYSPSGNYIEIPAGILQGVFFNNERPKYMNYGAIGFVIGHEVTHGFDDIGRQYDKNGNVIDWWKPSTKAQFLKKAQCIINHYGNYTVQKIQQNLNGILTQGENIADIGGIKGAYFAYLNWIEKNGQEPRLNGLEKYSPKQMFWISAANSWCSKIRPEALKNQVMNNPHSPAEYRIIGPLSNIPEFSNDFNCPVDSPMSAKNKCSVCLKQRVLLVHLIVNILSLSLFSSKQVMLNMNNKIDPCENFYKFACGGFLESTIIPKDETQVNARSELNNKIDEQIRTMLDKKNSNEIKSFKLAKDLYEFCMNTSAIEEQGLQPYIELIKQKGGWPVLNNTNWNETELNTKKSKAKFFTIKIDIDVNNSTKKIIVIDQPTLGLSEKYFSKGIHDKIVNAYYNYMVDIAVIFGANEQQAQVELKKVLLLEMNIARIFVSSEKRRNRTLLHNPMTINEFTKRYPFIPLEYMLKKKFPSTIRMHSNEIIDVMVPSYFRNLEGVLNNVTARTMANYAMWKEVRSILIYLNEKIRNRQLDYLSTITGQTENKPRWKKCISIVKNYFPHAIGALYIKNYVDKNVKSNVEIIVMNIRNKFDELIKKADWMDDVTRQHALDKSKELTSYVGYPEELQNNSMIEELYNGLELTDKTLLGNIFILDKFREECECRKFRQPYDKKNWKTRMSPFIVNARYTPSENTIQLPAGILQGIFFNNKLPKYMNYGAIGFIIGKQFDKQGNLVEWWNPSTKIKFIEKAQCVIDQYNNYTVEEVGQNINGVNTQGENIADISGIKEAYLAYLTWTNKHGQEARILGLENYTPRQMFWISAANVRCKKMRLEALKNRVINNVHSPDEYRIIGPLSNMPEFSRDFNCPENSPMNSKNKCSIW</sequence>
<keyword evidence="8" id="KW-0482">Metalloprotease</keyword>
<evidence type="ECO:0000256" key="2">
    <source>
        <dbReference type="ARBA" id="ARBA00004401"/>
    </source>
</evidence>
<dbReference type="PANTHER" id="PTHR11733">
    <property type="entry name" value="ZINC METALLOPROTEASE FAMILY M13 NEPRILYSIN-RELATED"/>
    <property type="match status" value="1"/>
</dbReference>
<gene>
    <name evidence="11" type="ORF">HCN44_009008</name>
</gene>
<dbReference type="Pfam" id="PF01431">
    <property type="entry name" value="Peptidase_M13"/>
    <property type="match status" value="2"/>
</dbReference>
<feature type="domain" description="Peptidase M13 N-terminal" evidence="10">
    <location>
        <begin position="17"/>
        <end position="396"/>
    </location>
</feature>
<organism evidence="11 12">
    <name type="scientific">Aphidius gifuensis</name>
    <name type="common">Parasitoid wasp</name>
    <dbReference type="NCBI Taxonomy" id="684658"/>
    <lineage>
        <taxon>Eukaryota</taxon>
        <taxon>Metazoa</taxon>
        <taxon>Ecdysozoa</taxon>
        <taxon>Arthropoda</taxon>
        <taxon>Hexapoda</taxon>
        <taxon>Insecta</taxon>
        <taxon>Pterygota</taxon>
        <taxon>Neoptera</taxon>
        <taxon>Endopterygota</taxon>
        <taxon>Hymenoptera</taxon>
        <taxon>Apocrita</taxon>
        <taxon>Ichneumonoidea</taxon>
        <taxon>Braconidae</taxon>
        <taxon>Aphidiinae</taxon>
        <taxon>Aphidius</taxon>
    </lineage>
</organism>
<keyword evidence="12" id="KW-1185">Reference proteome</keyword>
<accession>A0A835CRC7</accession>
<reference evidence="11 12" key="1">
    <citation type="submission" date="2020-08" db="EMBL/GenBank/DDBJ databases">
        <title>Aphidius gifuensis genome sequencing and assembly.</title>
        <authorList>
            <person name="Du Z."/>
        </authorList>
    </citation>
    <scope>NUCLEOTIDE SEQUENCE [LARGE SCALE GENOMIC DNA]</scope>
    <source>
        <strain evidence="11">YNYX2018</strain>
        <tissue evidence="11">Adults</tissue>
    </source>
</reference>
<dbReference type="GO" id="GO:0004222">
    <property type="term" value="F:metalloendopeptidase activity"/>
    <property type="evidence" value="ECO:0007669"/>
    <property type="project" value="InterPro"/>
</dbReference>
<evidence type="ECO:0000256" key="3">
    <source>
        <dbReference type="ARBA" id="ARBA00007357"/>
    </source>
</evidence>
<dbReference type="PANTHER" id="PTHR11733:SF224">
    <property type="entry name" value="NEPRILYSIN-2"/>
    <property type="match status" value="1"/>
</dbReference>
<comment type="similarity">
    <text evidence="3">Belongs to the peptidase M13 family.</text>
</comment>
<comment type="caution">
    <text evidence="11">The sequence shown here is derived from an EMBL/GenBank/DDBJ whole genome shotgun (WGS) entry which is preliminary data.</text>
</comment>